<protein>
    <recommendedName>
        <fullName evidence="8">Gram-positive cocci surface proteins LPxTG domain-containing protein</fullName>
    </recommendedName>
</protein>
<gene>
    <name evidence="9" type="ORF">BJ971_004817</name>
</gene>
<proteinExistence type="predicted"/>
<keyword evidence="3 7" id="KW-0732">Signal</keyword>
<keyword evidence="1" id="KW-0134">Cell wall</keyword>
<evidence type="ECO:0000256" key="2">
    <source>
        <dbReference type="ARBA" id="ARBA00022525"/>
    </source>
</evidence>
<dbReference type="RefSeq" id="WP_184995465.1">
    <property type="nucleotide sequence ID" value="NZ_BOMK01000048.1"/>
</dbReference>
<dbReference type="InterPro" id="IPR001434">
    <property type="entry name" value="OmcB-like_DUF11"/>
</dbReference>
<dbReference type="PROSITE" id="PS50847">
    <property type="entry name" value="GRAM_POS_ANCHORING"/>
    <property type="match status" value="1"/>
</dbReference>
<keyword evidence="2" id="KW-0964">Secreted</keyword>
<feature type="signal peptide" evidence="7">
    <location>
        <begin position="1"/>
        <end position="28"/>
    </location>
</feature>
<reference evidence="9 10" key="1">
    <citation type="submission" date="2020-08" db="EMBL/GenBank/DDBJ databases">
        <title>Sequencing the genomes of 1000 actinobacteria strains.</title>
        <authorList>
            <person name="Klenk H.-P."/>
        </authorList>
    </citation>
    <scope>NUCLEOTIDE SEQUENCE [LARGE SCALE GENOMIC DNA]</scope>
    <source>
        <strain evidence="9 10">DSM 43149</strain>
    </source>
</reference>
<feature type="chain" id="PRO_5030791496" description="Gram-positive cocci surface proteins LPxTG domain-containing protein" evidence="7">
    <location>
        <begin position="29"/>
        <end position="339"/>
    </location>
</feature>
<dbReference type="Proteomes" id="UP000578112">
    <property type="component" value="Unassembled WGS sequence"/>
</dbReference>
<dbReference type="AlphaFoldDB" id="A0A7W7I0L2"/>
<feature type="region of interest" description="Disordered" evidence="5">
    <location>
        <begin position="282"/>
        <end position="307"/>
    </location>
</feature>
<dbReference type="InterPro" id="IPR019931">
    <property type="entry name" value="LPXTG_anchor"/>
</dbReference>
<evidence type="ECO:0000313" key="10">
    <source>
        <dbReference type="Proteomes" id="UP000578112"/>
    </source>
</evidence>
<name>A0A7W7I0L2_9ACTN</name>
<evidence type="ECO:0000313" key="9">
    <source>
        <dbReference type="EMBL" id="MBB4764261.1"/>
    </source>
</evidence>
<comment type="caution">
    <text evidence="9">The sequence shown here is derived from an EMBL/GenBank/DDBJ whole genome shotgun (WGS) entry which is preliminary data.</text>
</comment>
<evidence type="ECO:0000256" key="6">
    <source>
        <dbReference type="SAM" id="Phobius"/>
    </source>
</evidence>
<keyword evidence="6" id="KW-0812">Transmembrane</keyword>
<evidence type="ECO:0000256" key="4">
    <source>
        <dbReference type="ARBA" id="ARBA00023088"/>
    </source>
</evidence>
<feature type="domain" description="Gram-positive cocci surface proteins LPxTG" evidence="8">
    <location>
        <begin position="307"/>
        <end position="339"/>
    </location>
</feature>
<dbReference type="EMBL" id="JACHNH010000001">
    <property type="protein sequence ID" value="MBB4764261.1"/>
    <property type="molecule type" value="Genomic_DNA"/>
</dbReference>
<evidence type="ECO:0000256" key="7">
    <source>
        <dbReference type="SAM" id="SignalP"/>
    </source>
</evidence>
<evidence type="ECO:0000256" key="1">
    <source>
        <dbReference type="ARBA" id="ARBA00022512"/>
    </source>
</evidence>
<keyword evidence="4" id="KW-0572">Peptidoglycan-anchor</keyword>
<evidence type="ECO:0000259" key="8">
    <source>
        <dbReference type="PROSITE" id="PS50847"/>
    </source>
</evidence>
<dbReference type="Pfam" id="PF01345">
    <property type="entry name" value="DUF11"/>
    <property type="match status" value="1"/>
</dbReference>
<evidence type="ECO:0000256" key="5">
    <source>
        <dbReference type="SAM" id="MobiDB-lite"/>
    </source>
</evidence>
<keyword evidence="6" id="KW-1133">Transmembrane helix</keyword>
<keyword evidence="6" id="KW-0472">Membrane</keyword>
<sequence>MAAWIRRGAAVVGVAVLGALLLTGPAVAAPPAAGDETLKLYSDDPSASRPPGGTISYEMTATRHPTAAAQHRTVVLELPEGVTFRSADYPQAAGPCVADAAKRTVTCTTKARETSARWRVDTDVAKDAPQGVYVTAKATLTTEQPDPEPANNVSTTDVFITAGGELSVAVSAPKGPWQVGAKFDAEISVHNAGPYRTPLRVNVFLLPVKGLRPTALPAGCEPDTGILFCDIEMIEAGATLVLPVSFEVTRYDKDGLSVKPVLIPVGPDADRTNNEATYAAEIVAPPASPSPTPTQTAGGGGAGEPSLPITGSPVAPLALTGLVLLVAGAGAVLLARRRA</sequence>
<accession>A0A7W7I0L2</accession>
<organism evidence="9 10">
    <name type="scientific">Actinoplanes digitatis</name>
    <dbReference type="NCBI Taxonomy" id="1868"/>
    <lineage>
        <taxon>Bacteria</taxon>
        <taxon>Bacillati</taxon>
        <taxon>Actinomycetota</taxon>
        <taxon>Actinomycetes</taxon>
        <taxon>Micromonosporales</taxon>
        <taxon>Micromonosporaceae</taxon>
        <taxon>Actinoplanes</taxon>
    </lineage>
</organism>
<evidence type="ECO:0000256" key="3">
    <source>
        <dbReference type="ARBA" id="ARBA00022729"/>
    </source>
</evidence>
<keyword evidence="10" id="KW-1185">Reference proteome</keyword>
<feature type="transmembrane region" description="Helical" evidence="6">
    <location>
        <begin position="314"/>
        <end position="335"/>
    </location>
</feature>